<dbReference type="GeneID" id="115464560"/>
<evidence type="ECO:0000256" key="9">
    <source>
        <dbReference type="ARBA" id="ARBA00023157"/>
    </source>
</evidence>
<dbReference type="InParanoid" id="A0A6P7XC19"/>
<dbReference type="PRINTS" id="PR00245">
    <property type="entry name" value="OLFACTORYR"/>
</dbReference>
<evidence type="ECO:0000256" key="14">
    <source>
        <dbReference type="RuleBase" id="RU363047"/>
    </source>
</evidence>
<evidence type="ECO:0000256" key="4">
    <source>
        <dbReference type="ARBA" id="ARBA00022692"/>
    </source>
</evidence>
<keyword evidence="6 14" id="KW-1133">Transmembrane helix</keyword>
<dbReference type="GO" id="GO:0004984">
    <property type="term" value="F:olfactory receptor activity"/>
    <property type="evidence" value="ECO:0007669"/>
    <property type="project" value="InterPro"/>
</dbReference>
<dbReference type="PRINTS" id="PR00237">
    <property type="entry name" value="GPCRRHODOPSN"/>
</dbReference>
<evidence type="ECO:0000256" key="2">
    <source>
        <dbReference type="ARBA" id="ARBA00022475"/>
    </source>
</evidence>
<evidence type="ECO:0000256" key="13">
    <source>
        <dbReference type="RuleBase" id="RU000688"/>
    </source>
</evidence>
<dbReference type="PROSITE" id="PS50262">
    <property type="entry name" value="G_PROTEIN_RECEP_F1_2"/>
    <property type="match status" value="1"/>
</dbReference>
<feature type="transmembrane region" description="Helical" evidence="14">
    <location>
        <begin position="27"/>
        <end position="50"/>
    </location>
</feature>
<name>A0A6P7XC19_9AMPH</name>
<feature type="transmembrane region" description="Helical" evidence="14">
    <location>
        <begin position="141"/>
        <end position="158"/>
    </location>
</feature>
<dbReference type="GO" id="GO:0005886">
    <property type="term" value="C:plasma membrane"/>
    <property type="evidence" value="ECO:0007669"/>
    <property type="project" value="UniProtKB-SubCell"/>
</dbReference>
<dbReference type="InterPro" id="IPR000725">
    <property type="entry name" value="Olfact_rcpt"/>
</dbReference>
<keyword evidence="4 13" id="KW-0812">Transmembrane</keyword>
<dbReference type="InterPro" id="IPR017452">
    <property type="entry name" value="GPCR_Rhodpsn_7TM"/>
</dbReference>
<dbReference type="Gene3D" id="1.20.1070.10">
    <property type="entry name" value="Rhodopsin 7-helix transmembrane proteins"/>
    <property type="match status" value="1"/>
</dbReference>
<feature type="transmembrane region" description="Helical" evidence="14">
    <location>
        <begin position="56"/>
        <end position="77"/>
    </location>
</feature>
<keyword evidence="3 14" id="KW-0716">Sensory transduction</keyword>
<reference evidence="17" key="1">
    <citation type="submission" date="2025-08" db="UniProtKB">
        <authorList>
            <consortium name="RefSeq"/>
        </authorList>
    </citation>
    <scope>IDENTIFICATION</scope>
</reference>
<evidence type="ECO:0000256" key="12">
    <source>
        <dbReference type="ARBA" id="ARBA00023224"/>
    </source>
</evidence>
<dbReference type="KEGG" id="muo:115464560"/>
<dbReference type="PROSITE" id="PS00237">
    <property type="entry name" value="G_PROTEIN_RECEP_F1_1"/>
    <property type="match status" value="1"/>
</dbReference>
<dbReference type="PANTHER" id="PTHR24242:SF227">
    <property type="entry name" value="OLFACTORY RECEPTOR"/>
    <property type="match status" value="1"/>
</dbReference>
<dbReference type="InterPro" id="IPR050939">
    <property type="entry name" value="Olfactory_GPCR1"/>
</dbReference>
<gene>
    <name evidence="17" type="primary">LOC115464560</name>
</gene>
<evidence type="ECO:0000313" key="17">
    <source>
        <dbReference type="RefSeq" id="XP_030050786.1"/>
    </source>
</evidence>
<sequence>MKAASNQSTVTEFIIAGFPGIQHIRHLLFVLLLLTYLFIITGNVLIFLAIRLQPRLHAAMYFFISALSCLELCYTAVTIPKMLSNLLDARRSISFRGCILQTYCFHSLGITEVFLLTSMAYDRYLAICTPLYYPTVMTSKVGMLLVAGCWVCGFLCPLPEIILVSRLPFCGSNVIDHIFCDLPPLLSLACGDSSLSILVDFTLNIFVVTVPLLLILLSYIKIIQAVLRIQSSEGRKKAFSTCATHLIVVAMFLGTPGFMYIRLTKTYSLAYDRLLSVIYSVITPLLNPIIYSLRNKEIRDAMWKMVTGRH</sequence>
<dbReference type="RefSeq" id="XP_030050786.1">
    <property type="nucleotide sequence ID" value="XM_030194926.1"/>
</dbReference>
<dbReference type="SUPFAM" id="SSF81321">
    <property type="entry name" value="Family A G protein-coupled receptor-like"/>
    <property type="match status" value="1"/>
</dbReference>
<evidence type="ECO:0000256" key="10">
    <source>
        <dbReference type="ARBA" id="ARBA00023170"/>
    </source>
</evidence>
<keyword evidence="8 14" id="KW-0472">Membrane</keyword>
<keyword evidence="5 14" id="KW-0552">Olfaction</keyword>
<dbReference type="Proteomes" id="UP000515156">
    <property type="component" value="Chromosome 3"/>
</dbReference>
<feature type="transmembrane region" description="Helical" evidence="14">
    <location>
        <begin position="273"/>
        <end position="293"/>
    </location>
</feature>
<evidence type="ECO:0000259" key="15">
    <source>
        <dbReference type="PROSITE" id="PS50262"/>
    </source>
</evidence>
<evidence type="ECO:0000256" key="5">
    <source>
        <dbReference type="ARBA" id="ARBA00022725"/>
    </source>
</evidence>
<evidence type="ECO:0000256" key="1">
    <source>
        <dbReference type="ARBA" id="ARBA00004651"/>
    </source>
</evidence>
<evidence type="ECO:0000256" key="11">
    <source>
        <dbReference type="ARBA" id="ARBA00023180"/>
    </source>
</evidence>
<organism evidence="16 17">
    <name type="scientific">Microcaecilia unicolor</name>
    <dbReference type="NCBI Taxonomy" id="1415580"/>
    <lineage>
        <taxon>Eukaryota</taxon>
        <taxon>Metazoa</taxon>
        <taxon>Chordata</taxon>
        <taxon>Craniata</taxon>
        <taxon>Vertebrata</taxon>
        <taxon>Euteleostomi</taxon>
        <taxon>Amphibia</taxon>
        <taxon>Gymnophiona</taxon>
        <taxon>Siphonopidae</taxon>
        <taxon>Microcaecilia</taxon>
    </lineage>
</organism>
<dbReference type="PANTHER" id="PTHR24242">
    <property type="entry name" value="G-PROTEIN COUPLED RECEPTOR"/>
    <property type="match status" value="1"/>
</dbReference>
<dbReference type="OrthoDB" id="9975554at2759"/>
<feature type="transmembrane region" description="Helical" evidence="14">
    <location>
        <begin position="205"/>
        <end position="227"/>
    </location>
</feature>
<keyword evidence="16" id="KW-1185">Reference proteome</keyword>
<feature type="transmembrane region" description="Helical" evidence="14">
    <location>
        <begin position="98"/>
        <end position="121"/>
    </location>
</feature>
<feature type="domain" description="G-protein coupled receptors family 1 profile" evidence="15">
    <location>
        <begin position="42"/>
        <end position="291"/>
    </location>
</feature>
<keyword evidence="7 13" id="KW-0297">G-protein coupled receptor</keyword>
<keyword evidence="9" id="KW-1015">Disulfide bond</keyword>
<comment type="similarity">
    <text evidence="13">Belongs to the G-protein coupled receptor 1 family.</text>
</comment>
<dbReference type="GO" id="GO:0004930">
    <property type="term" value="F:G protein-coupled receptor activity"/>
    <property type="evidence" value="ECO:0007669"/>
    <property type="project" value="UniProtKB-KW"/>
</dbReference>
<evidence type="ECO:0000256" key="6">
    <source>
        <dbReference type="ARBA" id="ARBA00022989"/>
    </source>
</evidence>
<evidence type="ECO:0000256" key="8">
    <source>
        <dbReference type="ARBA" id="ARBA00023136"/>
    </source>
</evidence>
<feature type="transmembrane region" description="Helical" evidence="14">
    <location>
        <begin position="239"/>
        <end position="261"/>
    </location>
</feature>
<dbReference type="InterPro" id="IPR000276">
    <property type="entry name" value="GPCR_Rhodpsn"/>
</dbReference>
<dbReference type="FunFam" id="1.20.1070.10:FF:000001">
    <property type="entry name" value="Olfactory receptor"/>
    <property type="match status" value="1"/>
</dbReference>
<proteinExistence type="inferred from homology"/>
<evidence type="ECO:0000256" key="3">
    <source>
        <dbReference type="ARBA" id="ARBA00022606"/>
    </source>
</evidence>
<keyword evidence="2 14" id="KW-1003">Cell membrane</keyword>
<keyword evidence="10 13" id="KW-0675">Receptor</keyword>
<evidence type="ECO:0000313" key="16">
    <source>
        <dbReference type="Proteomes" id="UP000515156"/>
    </source>
</evidence>
<dbReference type="AlphaFoldDB" id="A0A6P7XC19"/>
<dbReference type="Pfam" id="PF13853">
    <property type="entry name" value="7tm_4"/>
    <property type="match status" value="1"/>
</dbReference>
<keyword evidence="11" id="KW-0325">Glycoprotein</keyword>
<protein>
    <recommendedName>
        <fullName evidence="14">Olfactory receptor</fullName>
    </recommendedName>
</protein>
<comment type="subcellular location">
    <subcellularLocation>
        <location evidence="1 14">Cell membrane</location>
        <topology evidence="1 14">Multi-pass membrane protein</topology>
    </subcellularLocation>
</comment>
<evidence type="ECO:0000256" key="7">
    <source>
        <dbReference type="ARBA" id="ARBA00023040"/>
    </source>
</evidence>
<accession>A0A6P7XC19</accession>
<keyword evidence="12 13" id="KW-0807">Transducer</keyword>
<dbReference type="CDD" id="cd15225">
    <property type="entry name" value="7tmA_OR10A-like"/>
    <property type="match status" value="1"/>
</dbReference>